<dbReference type="OrthoDB" id="380183at2157"/>
<feature type="region of interest" description="Disordered" evidence="1">
    <location>
        <begin position="164"/>
        <end position="186"/>
    </location>
</feature>
<dbReference type="AlphaFoldDB" id="A0A2I8VH57"/>
<feature type="compositionally biased region" description="Polar residues" evidence="1">
    <location>
        <begin position="169"/>
        <end position="182"/>
    </location>
</feature>
<proteinExistence type="predicted"/>
<dbReference type="Proteomes" id="UP000236584">
    <property type="component" value="Chromosome"/>
</dbReference>
<dbReference type="EMBL" id="CP026309">
    <property type="protein sequence ID" value="AUV81258.1"/>
    <property type="molecule type" value="Genomic_DNA"/>
</dbReference>
<dbReference type="GeneID" id="35591611"/>
<evidence type="ECO:0000313" key="2">
    <source>
        <dbReference type="EMBL" id="AUV81258.1"/>
    </source>
</evidence>
<evidence type="ECO:0000313" key="3">
    <source>
        <dbReference type="Proteomes" id="UP000236584"/>
    </source>
</evidence>
<sequence>MTAITHYRKPNDDHSKWSYTLLGRDGTALDVSSVTAVDLYVDDDQGNAEVSDQTVTDEDFANGDISYVFGSSELDAAGTYTGEVVIDRSGVYEHVPHDRNLTFEVVEGVQGSSLGEADLTAGTPVVQERKPGDDETPVTKTLRGRNGQAIDVSSVTAIRMHVNAPDGSSELSGASLTTTNSGADGKVEYDVQSGDFSATGEYPVDFEIEFGDGSTQIVPHDGVEKIVVNSQVK</sequence>
<name>A0A2I8VH57_9EURY</name>
<dbReference type="KEGG" id="srub:C2R22_05935"/>
<accession>A0A2I8VH57</accession>
<keyword evidence="3" id="KW-1185">Reference proteome</keyword>
<dbReference type="RefSeq" id="WP_103424946.1">
    <property type="nucleotide sequence ID" value="NZ_CP026309.1"/>
</dbReference>
<evidence type="ECO:0000256" key="1">
    <source>
        <dbReference type="SAM" id="MobiDB-lite"/>
    </source>
</evidence>
<protein>
    <submittedName>
        <fullName evidence="2">Uncharacterized protein</fullName>
    </submittedName>
</protein>
<gene>
    <name evidence="2" type="ORF">C2R22_05935</name>
</gene>
<reference evidence="2 3" key="1">
    <citation type="submission" date="2018-01" db="EMBL/GenBank/DDBJ databases">
        <title>Complete genome sequence of Salinigranum rubrum GX10T, an extremely halophilic archaeon isolated from a marine solar saltern.</title>
        <authorList>
            <person name="Han S."/>
        </authorList>
    </citation>
    <scope>NUCLEOTIDE SEQUENCE [LARGE SCALE GENOMIC DNA]</scope>
    <source>
        <strain evidence="2 3">GX10</strain>
    </source>
</reference>
<organism evidence="2 3">
    <name type="scientific">Salinigranum rubrum</name>
    <dbReference type="NCBI Taxonomy" id="755307"/>
    <lineage>
        <taxon>Archaea</taxon>
        <taxon>Methanobacteriati</taxon>
        <taxon>Methanobacteriota</taxon>
        <taxon>Stenosarchaea group</taxon>
        <taxon>Halobacteria</taxon>
        <taxon>Halobacteriales</taxon>
        <taxon>Haloferacaceae</taxon>
        <taxon>Salinigranum</taxon>
    </lineage>
</organism>
<dbReference type="Gene3D" id="2.60.40.3350">
    <property type="match status" value="1"/>
</dbReference>